<dbReference type="PANTHER" id="PTHR24305">
    <property type="entry name" value="CYTOCHROME P450"/>
    <property type="match status" value="1"/>
</dbReference>
<dbReference type="PANTHER" id="PTHR24305:SF166">
    <property type="entry name" value="CYTOCHROME P450 12A4, MITOCHONDRIAL-RELATED"/>
    <property type="match status" value="1"/>
</dbReference>
<dbReference type="Proteomes" id="UP000504636">
    <property type="component" value="Unplaced"/>
</dbReference>
<proteinExistence type="inferred from homology"/>
<dbReference type="EMBL" id="MU003701">
    <property type="protein sequence ID" value="KAF2809791.1"/>
    <property type="molecule type" value="Genomic_DNA"/>
</dbReference>
<keyword evidence="2" id="KW-0349">Heme</keyword>
<dbReference type="RefSeq" id="XP_033576755.1">
    <property type="nucleotide sequence ID" value="XM_033715554.1"/>
</dbReference>
<dbReference type="OrthoDB" id="3934656at2759"/>
<evidence type="ECO:0000256" key="2">
    <source>
        <dbReference type="PIRSR" id="PIRSR602401-1"/>
    </source>
</evidence>
<dbReference type="GeneID" id="54456447"/>
<evidence type="ECO:0000313" key="3">
    <source>
        <dbReference type="EMBL" id="KAF2809791.1"/>
    </source>
</evidence>
<dbReference type="GO" id="GO:0005506">
    <property type="term" value="F:iron ion binding"/>
    <property type="evidence" value="ECO:0007669"/>
    <property type="project" value="InterPro"/>
</dbReference>
<dbReference type="InterPro" id="IPR036396">
    <property type="entry name" value="Cyt_P450_sf"/>
</dbReference>
<accession>A0A6A6YLY3</accession>
<dbReference type="Gene3D" id="1.10.630.10">
    <property type="entry name" value="Cytochrome P450"/>
    <property type="match status" value="1"/>
</dbReference>
<comment type="similarity">
    <text evidence="1">Belongs to the cytochrome P450 family.</text>
</comment>
<dbReference type="GO" id="GO:0016705">
    <property type="term" value="F:oxidoreductase activity, acting on paired donors, with incorporation or reduction of molecular oxygen"/>
    <property type="evidence" value="ECO:0007669"/>
    <property type="project" value="InterPro"/>
</dbReference>
<dbReference type="InterPro" id="IPR002401">
    <property type="entry name" value="Cyt_P450_E_grp-I"/>
</dbReference>
<dbReference type="PRINTS" id="PR00463">
    <property type="entry name" value="EP450I"/>
</dbReference>
<sequence length="136" mass="16182">MERIVPQGGLKADDYHVPECTAVGIPQYLAHRDRDIYGADAQDFRPERWLEADNTSLKMMDQNFLTVTHLTFQQFAKGCRGCVGRELAMIEMRTFLLKVLERFDISWAYKDLRLRTANYWMMEYFDFFVQFKEPKH</sequence>
<comment type="cofactor">
    <cofactor evidence="2">
        <name>heme</name>
        <dbReference type="ChEBI" id="CHEBI:30413"/>
    </cofactor>
</comment>
<gene>
    <name evidence="3 5" type="ORF">BDZ99DRAFT_388032</name>
</gene>
<keyword evidence="2" id="KW-0408">Iron</keyword>
<dbReference type="InterPro" id="IPR050121">
    <property type="entry name" value="Cytochrome_P450_monoxygenase"/>
</dbReference>
<name>A0A6A6YLY3_9PEZI</name>
<dbReference type="GO" id="GO:0020037">
    <property type="term" value="F:heme binding"/>
    <property type="evidence" value="ECO:0007669"/>
    <property type="project" value="InterPro"/>
</dbReference>
<dbReference type="GO" id="GO:0004497">
    <property type="term" value="F:monooxygenase activity"/>
    <property type="evidence" value="ECO:0007669"/>
    <property type="project" value="InterPro"/>
</dbReference>
<dbReference type="SUPFAM" id="SSF48264">
    <property type="entry name" value="Cytochrome P450"/>
    <property type="match status" value="1"/>
</dbReference>
<evidence type="ECO:0000256" key="1">
    <source>
        <dbReference type="ARBA" id="ARBA00010617"/>
    </source>
</evidence>
<dbReference type="Pfam" id="PF00067">
    <property type="entry name" value="p450"/>
    <property type="match status" value="1"/>
</dbReference>
<evidence type="ECO:0000313" key="4">
    <source>
        <dbReference type="Proteomes" id="UP000504636"/>
    </source>
</evidence>
<evidence type="ECO:0000313" key="5">
    <source>
        <dbReference type="RefSeq" id="XP_033576755.1"/>
    </source>
</evidence>
<keyword evidence="4" id="KW-1185">Reference proteome</keyword>
<dbReference type="AlphaFoldDB" id="A0A6A6YLY3"/>
<keyword evidence="2" id="KW-0479">Metal-binding</keyword>
<protein>
    <submittedName>
        <fullName evidence="3 5">Cytochrome P450</fullName>
    </submittedName>
</protein>
<reference evidence="5" key="2">
    <citation type="submission" date="2020-04" db="EMBL/GenBank/DDBJ databases">
        <authorList>
            <consortium name="NCBI Genome Project"/>
        </authorList>
    </citation>
    <scope>NUCLEOTIDE SEQUENCE</scope>
    <source>
        <strain evidence="5">CBS 304.34</strain>
    </source>
</reference>
<reference evidence="5" key="3">
    <citation type="submission" date="2025-04" db="UniProtKB">
        <authorList>
            <consortium name="RefSeq"/>
        </authorList>
    </citation>
    <scope>IDENTIFICATION</scope>
    <source>
        <strain evidence="5">CBS 304.34</strain>
    </source>
</reference>
<reference evidence="3 5" key="1">
    <citation type="journal article" date="2020" name="Stud. Mycol.">
        <title>101 Dothideomycetes genomes: a test case for predicting lifestyles and emergence of pathogens.</title>
        <authorList>
            <person name="Haridas S."/>
            <person name="Albert R."/>
            <person name="Binder M."/>
            <person name="Bloem J."/>
            <person name="Labutti K."/>
            <person name="Salamov A."/>
            <person name="Andreopoulos B."/>
            <person name="Baker S."/>
            <person name="Barry K."/>
            <person name="Bills G."/>
            <person name="Bluhm B."/>
            <person name="Cannon C."/>
            <person name="Castanera R."/>
            <person name="Culley D."/>
            <person name="Daum C."/>
            <person name="Ezra D."/>
            <person name="Gonzalez J."/>
            <person name="Henrissat B."/>
            <person name="Kuo A."/>
            <person name="Liang C."/>
            <person name="Lipzen A."/>
            <person name="Lutzoni F."/>
            <person name="Magnuson J."/>
            <person name="Mondo S."/>
            <person name="Nolan M."/>
            <person name="Ohm R."/>
            <person name="Pangilinan J."/>
            <person name="Park H.-J."/>
            <person name="Ramirez L."/>
            <person name="Alfaro M."/>
            <person name="Sun H."/>
            <person name="Tritt A."/>
            <person name="Yoshinaga Y."/>
            <person name="Zwiers L.-H."/>
            <person name="Turgeon B."/>
            <person name="Goodwin S."/>
            <person name="Spatafora J."/>
            <person name="Crous P."/>
            <person name="Grigoriev I."/>
        </authorList>
    </citation>
    <scope>NUCLEOTIDE SEQUENCE</scope>
    <source>
        <strain evidence="3 5">CBS 304.34</strain>
    </source>
</reference>
<feature type="binding site" description="axial binding residue" evidence="2">
    <location>
        <position position="82"/>
    </location>
    <ligand>
        <name>heme</name>
        <dbReference type="ChEBI" id="CHEBI:30413"/>
    </ligand>
    <ligandPart>
        <name>Fe</name>
        <dbReference type="ChEBI" id="CHEBI:18248"/>
    </ligandPart>
</feature>
<organism evidence="3">
    <name type="scientific">Mytilinidion resinicola</name>
    <dbReference type="NCBI Taxonomy" id="574789"/>
    <lineage>
        <taxon>Eukaryota</taxon>
        <taxon>Fungi</taxon>
        <taxon>Dikarya</taxon>
        <taxon>Ascomycota</taxon>
        <taxon>Pezizomycotina</taxon>
        <taxon>Dothideomycetes</taxon>
        <taxon>Pleosporomycetidae</taxon>
        <taxon>Mytilinidiales</taxon>
        <taxon>Mytilinidiaceae</taxon>
        <taxon>Mytilinidion</taxon>
    </lineage>
</organism>
<dbReference type="InterPro" id="IPR001128">
    <property type="entry name" value="Cyt_P450"/>
</dbReference>